<reference evidence="1" key="1">
    <citation type="submission" date="2021-08" db="EMBL/GenBank/DDBJ databases">
        <title>Hoeflea bacterium WL0058 sp. nov., isolated from the sediment.</title>
        <authorList>
            <person name="Wang L."/>
            <person name="Zhang D."/>
        </authorList>
    </citation>
    <scope>NUCLEOTIDE SEQUENCE</scope>
    <source>
        <strain evidence="1">WL0058</strain>
    </source>
</reference>
<evidence type="ECO:0000313" key="2">
    <source>
        <dbReference type="Proteomes" id="UP001196509"/>
    </source>
</evidence>
<accession>A0AAE2ZRU0</accession>
<dbReference type="EMBL" id="JAICBX010000004">
    <property type="protein sequence ID" value="MBW8639343.1"/>
    <property type="molecule type" value="Genomic_DNA"/>
</dbReference>
<dbReference type="AlphaFoldDB" id="A0AAE2ZRU0"/>
<proteinExistence type="predicted"/>
<sequence>MFREFGISRFFRRVRRRGFCLHGAIDPGLERFFPPGAGFVAVAPQQAAGIFHAACGARINERGDEAHHPAIFHAREGLARERPLHQFGVVAMVRVGGVQVPACLEIGERAFAGFKPRLGFRQRQGAEAALVAGDKISEREVGLGKDDAEPQAHARRIGPRCSAVPAGVAGDNGLAVRRYGACALGGIRPVAAGDVVGHCSVGS</sequence>
<comment type="caution">
    <text evidence="1">The sequence shown here is derived from an EMBL/GenBank/DDBJ whole genome shotgun (WGS) entry which is preliminary data.</text>
</comment>
<keyword evidence="2" id="KW-1185">Reference proteome</keyword>
<evidence type="ECO:0000313" key="1">
    <source>
        <dbReference type="EMBL" id="MBW8639343.1"/>
    </source>
</evidence>
<dbReference type="Proteomes" id="UP001196509">
    <property type="component" value="Unassembled WGS sequence"/>
</dbReference>
<name>A0AAE2ZRU0_9HYPH</name>
<dbReference type="RefSeq" id="WP_220230079.1">
    <property type="nucleotide sequence ID" value="NZ_JAICBX010000004.1"/>
</dbReference>
<protein>
    <submittedName>
        <fullName evidence="1">Uncharacterized protein</fullName>
    </submittedName>
</protein>
<organism evidence="1 2">
    <name type="scientific">Flavimaribacter sediminis</name>
    <dbReference type="NCBI Taxonomy" id="2865987"/>
    <lineage>
        <taxon>Bacteria</taxon>
        <taxon>Pseudomonadati</taxon>
        <taxon>Pseudomonadota</taxon>
        <taxon>Alphaproteobacteria</taxon>
        <taxon>Hyphomicrobiales</taxon>
        <taxon>Rhizobiaceae</taxon>
        <taxon>Flavimaribacter</taxon>
    </lineage>
</organism>
<gene>
    <name evidence="1" type="ORF">K1W69_19270</name>
</gene>